<dbReference type="InterPro" id="IPR013103">
    <property type="entry name" value="RVT_2"/>
</dbReference>
<protein>
    <recommendedName>
        <fullName evidence="1">Reverse transcriptase Ty1/copia-type domain-containing protein</fullName>
    </recommendedName>
</protein>
<reference evidence="2 3" key="1">
    <citation type="submission" date="2017-11" db="EMBL/GenBank/DDBJ databases">
        <title>De-novo sequencing of pomegranate (Punica granatum L.) genome.</title>
        <authorList>
            <person name="Akparov Z."/>
            <person name="Amiraslanov A."/>
            <person name="Hajiyeva S."/>
            <person name="Abbasov M."/>
            <person name="Kaur K."/>
            <person name="Hamwieh A."/>
            <person name="Solovyev V."/>
            <person name="Salamov A."/>
            <person name="Braich B."/>
            <person name="Kosarev P."/>
            <person name="Mahmoud A."/>
            <person name="Hajiyev E."/>
            <person name="Babayeva S."/>
            <person name="Izzatullayeva V."/>
            <person name="Mammadov A."/>
            <person name="Mammadov A."/>
            <person name="Sharifova S."/>
            <person name="Ojaghi J."/>
            <person name="Eynullazada K."/>
            <person name="Bayramov B."/>
            <person name="Abdulazimova A."/>
            <person name="Shahmuradov I."/>
        </authorList>
    </citation>
    <scope>NUCLEOTIDE SEQUENCE [LARGE SCALE GENOMIC DNA]</scope>
    <source>
        <strain evidence="3">cv. AG2017</strain>
        <tissue evidence="2">Leaf</tissue>
    </source>
</reference>
<organism evidence="2 3">
    <name type="scientific">Punica granatum</name>
    <name type="common">Pomegranate</name>
    <dbReference type="NCBI Taxonomy" id="22663"/>
    <lineage>
        <taxon>Eukaryota</taxon>
        <taxon>Viridiplantae</taxon>
        <taxon>Streptophyta</taxon>
        <taxon>Embryophyta</taxon>
        <taxon>Tracheophyta</taxon>
        <taxon>Spermatophyta</taxon>
        <taxon>Magnoliopsida</taxon>
        <taxon>eudicotyledons</taxon>
        <taxon>Gunneridae</taxon>
        <taxon>Pentapetalae</taxon>
        <taxon>rosids</taxon>
        <taxon>malvids</taxon>
        <taxon>Myrtales</taxon>
        <taxon>Lythraceae</taxon>
        <taxon>Punica</taxon>
    </lineage>
</organism>
<dbReference type="STRING" id="22663.A0A2I0JEW4"/>
<accession>A0A2I0JEW4</accession>
<dbReference type="AlphaFoldDB" id="A0A2I0JEW4"/>
<sequence>MTDWRKGTRFTTNPYPLYNFVSYSRLSPSYTAFLSSLDSVSILKSVKEALSHLGWREAMIDEMFALDANGTWELVSLPPGKTVVGCRWVYTVKTSPNGRVDRLKARLVAKGYTQIPRLDYRDTFSPVAKVAYVRLLLTAISRSRS</sequence>
<evidence type="ECO:0000313" key="2">
    <source>
        <dbReference type="EMBL" id="PKI54777.1"/>
    </source>
</evidence>
<proteinExistence type="predicted"/>
<feature type="domain" description="Reverse transcriptase Ty1/copia-type" evidence="1">
    <location>
        <begin position="69"/>
        <end position="140"/>
    </location>
</feature>
<name>A0A2I0JEW4_PUNGR</name>
<evidence type="ECO:0000259" key="1">
    <source>
        <dbReference type="Pfam" id="PF07727"/>
    </source>
</evidence>
<dbReference type="EMBL" id="PGOL01001767">
    <property type="protein sequence ID" value="PKI54777.1"/>
    <property type="molecule type" value="Genomic_DNA"/>
</dbReference>
<keyword evidence="3" id="KW-1185">Reference proteome</keyword>
<dbReference type="Proteomes" id="UP000233551">
    <property type="component" value="Unassembled WGS sequence"/>
</dbReference>
<comment type="caution">
    <text evidence="2">The sequence shown here is derived from an EMBL/GenBank/DDBJ whole genome shotgun (WGS) entry which is preliminary data.</text>
</comment>
<dbReference type="Pfam" id="PF07727">
    <property type="entry name" value="RVT_2"/>
    <property type="match status" value="1"/>
</dbReference>
<gene>
    <name evidence="2" type="ORF">CRG98_024829</name>
</gene>
<evidence type="ECO:0000313" key="3">
    <source>
        <dbReference type="Proteomes" id="UP000233551"/>
    </source>
</evidence>